<name>A0A8S9QY56_BRACR</name>
<accession>A0A8S9QY56</accession>
<reference evidence="3" key="1">
    <citation type="submission" date="2019-12" db="EMBL/GenBank/DDBJ databases">
        <title>Genome sequencing and annotation of Brassica cretica.</title>
        <authorList>
            <person name="Studholme D.J."/>
            <person name="Sarris P."/>
        </authorList>
    </citation>
    <scope>NUCLEOTIDE SEQUENCE</scope>
    <source>
        <strain evidence="3">PFS-109/04</strain>
        <tissue evidence="3">Leaf</tissue>
    </source>
</reference>
<dbReference type="PANTHER" id="PTHR47877">
    <property type="entry name" value="LATE EMBRYOGENESIS ABUNDANT DOMAIN-CONTAINING PROTEIN / LEA DOMAIN-CONTAINING PROTEIN"/>
    <property type="match status" value="1"/>
</dbReference>
<gene>
    <name evidence="3" type="ORF">F2Q69_00017496</name>
</gene>
<dbReference type="Gene3D" id="6.10.140.1430">
    <property type="match status" value="1"/>
</dbReference>
<comment type="caution">
    <text evidence="3">The sequence shown here is derived from an EMBL/GenBank/DDBJ whole genome shotgun (WGS) entry which is preliminary data.</text>
</comment>
<dbReference type="Pfam" id="PF02987">
    <property type="entry name" value="LEA_4"/>
    <property type="match status" value="1"/>
</dbReference>
<feature type="compositionally biased region" description="Basic and acidic residues" evidence="1">
    <location>
        <begin position="160"/>
        <end position="209"/>
    </location>
</feature>
<dbReference type="GO" id="GO:0009631">
    <property type="term" value="P:cold acclimation"/>
    <property type="evidence" value="ECO:0007669"/>
    <property type="project" value="TreeGrafter"/>
</dbReference>
<dbReference type="GO" id="GO:0005829">
    <property type="term" value="C:cytosol"/>
    <property type="evidence" value="ECO:0007669"/>
    <property type="project" value="TreeGrafter"/>
</dbReference>
<feature type="region of interest" description="Disordered" evidence="1">
    <location>
        <begin position="146"/>
        <end position="213"/>
    </location>
</feature>
<sequence>MASEKQRKTERAEVAARLAAEDLHDINKHRDDDVALYKVMERTVEHPPEQERPGVIGSVFRAVQGTYEHARDAVVGKSHDAAVATSEGAKMASEKAAGAKDATLEKAKEMADYTAEKAREAKDKTAAKVGEYKDYTVDKAVEAKDKTAEKAKETANYTADKAKETREEMRIEGKELKDQAGEKAREASQKTREVTDSAGERAHETKDSTAVRGNEAKGTIFGALGNVTDAIKSKLTMPSDIVEETRAAREHGGTGRTVVEVKVEDIKPGKAATSLDEARKDKRKL</sequence>
<dbReference type="EMBL" id="QGKX02000996">
    <property type="protein sequence ID" value="KAF3555379.1"/>
    <property type="molecule type" value="Genomic_DNA"/>
</dbReference>
<evidence type="ECO:0000259" key="2">
    <source>
        <dbReference type="Pfam" id="PF02987"/>
    </source>
</evidence>
<proteinExistence type="predicted"/>
<organism evidence="3 4">
    <name type="scientific">Brassica cretica</name>
    <name type="common">Mustard</name>
    <dbReference type="NCBI Taxonomy" id="69181"/>
    <lineage>
        <taxon>Eukaryota</taxon>
        <taxon>Viridiplantae</taxon>
        <taxon>Streptophyta</taxon>
        <taxon>Embryophyta</taxon>
        <taxon>Tracheophyta</taxon>
        <taxon>Spermatophyta</taxon>
        <taxon>Magnoliopsida</taxon>
        <taxon>eudicotyledons</taxon>
        <taxon>Gunneridae</taxon>
        <taxon>Pentapetalae</taxon>
        <taxon>rosids</taxon>
        <taxon>malvids</taxon>
        <taxon>Brassicales</taxon>
        <taxon>Brassicaceae</taxon>
        <taxon>Brassiceae</taxon>
        <taxon>Brassica</taxon>
    </lineage>
</organism>
<dbReference type="InterPro" id="IPR004238">
    <property type="entry name" value="ECP63-like_dom"/>
</dbReference>
<feature type="domain" description="Late embryogenesis abundant protein ECP63-like" evidence="2">
    <location>
        <begin position="111"/>
        <end position="154"/>
    </location>
</feature>
<dbReference type="PANTHER" id="PTHR47877:SF4">
    <property type="entry name" value="LATE EMBRYOGENESIS ABUNDANT PROTEIN ECP63"/>
    <property type="match status" value="1"/>
</dbReference>
<evidence type="ECO:0000256" key="1">
    <source>
        <dbReference type="SAM" id="MobiDB-lite"/>
    </source>
</evidence>
<evidence type="ECO:0000313" key="4">
    <source>
        <dbReference type="Proteomes" id="UP000712600"/>
    </source>
</evidence>
<dbReference type="Proteomes" id="UP000712600">
    <property type="component" value="Unassembled WGS sequence"/>
</dbReference>
<evidence type="ECO:0000313" key="3">
    <source>
        <dbReference type="EMBL" id="KAF3555379.1"/>
    </source>
</evidence>
<protein>
    <recommendedName>
        <fullName evidence="2">Late embryogenesis abundant protein ECP63-like domain-containing protein</fullName>
    </recommendedName>
</protein>
<dbReference type="AlphaFoldDB" id="A0A8S9QY56"/>